<dbReference type="GO" id="GO:0003848">
    <property type="term" value="F:2-amino-4-hydroxy-6-hydroxymethyldihydropteridine diphosphokinase activity"/>
    <property type="evidence" value="ECO:0007669"/>
    <property type="project" value="UniProtKB-EC"/>
</dbReference>
<evidence type="ECO:0000259" key="13">
    <source>
        <dbReference type="PROSITE" id="PS00794"/>
    </source>
</evidence>
<proteinExistence type="inferred from homology"/>
<evidence type="ECO:0000256" key="7">
    <source>
        <dbReference type="ARBA" id="ARBA00022777"/>
    </source>
</evidence>
<evidence type="ECO:0000256" key="4">
    <source>
        <dbReference type="ARBA" id="ARBA00016218"/>
    </source>
</evidence>
<evidence type="ECO:0000256" key="5">
    <source>
        <dbReference type="ARBA" id="ARBA00022679"/>
    </source>
</evidence>
<keyword evidence="6" id="KW-0547">Nucleotide-binding</keyword>
<dbReference type="GO" id="GO:0046656">
    <property type="term" value="P:folic acid biosynthetic process"/>
    <property type="evidence" value="ECO:0007669"/>
    <property type="project" value="UniProtKB-KW"/>
</dbReference>
<dbReference type="KEGG" id="rfo:REIFOR_02602"/>
<dbReference type="GO" id="GO:0046654">
    <property type="term" value="P:tetrahydrofolate biosynthetic process"/>
    <property type="evidence" value="ECO:0007669"/>
    <property type="project" value="UniProtKB-UniPathway"/>
</dbReference>
<evidence type="ECO:0000313" key="14">
    <source>
        <dbReference type="EMBL" id="ATX77726.1"/>
    </source>
</evidence>
<evidence type="ECO:0000256" key="2">
    <source>
        <dbReference type="ARBA" id="ARBA00005810"/>
    </source>
</evidence>
<dbReference type="AlphaFoldDB" id="A0A2K8KZB9"/>
<dbReference type="GO" id="GO:0005524">
    <property type="term" value="F:ATP binding"/>
    <property type="evidence" value="ECO:0007669"/>
    <property type="project" value="UniProtKB-KW"/>
</dbReference>
<reference evidence="14 15" key="1">
    <citation type="journal article" date="2017" name="Environ. Microbiol.">
        <title>Genomic and physiological analyses of 'Reinekea forsetii' reveal a versatile opportunistic lifestyle during spring algae blooms.</title>
        <authorList>
            <person name="Avci B."/>
            <person name="Hahnke R.L."/>
            <person name="Chafee M."/>
            <person name="Fischer T."/>
            <person name="Gruber-Vodicka H."/>
            <person name="Tegetmeyer H.E."/>
            <person name="Harder J."/>
            <person name="Fuchs B.M."/>
            <person name="Amann R.I."/>
            <person name="Teeling H."/>
        </authorList>
    </citation>
    <scope>NUCLEOTIDE SEQUENCE [LARGE SCALE GENOMIC DNA]</scope>
    <source>
        <strain evidence="14 15">Hel1_31_D35</strain>
    </source>
</reference>
<dbReference type="PANTHER" id="PTHR43071">
    <property type="entry name" value="2-AMINO-4-HYDROXY-6-HYDROXYMETHYLDIHYDROPTERIDINE PYROPHOSPHOKINASE"/>
    <property type="match status" value="1"/>
</dbReference>
<dbReference type="RefSeq" id="WP_100257961.1">
    <property type="nucleotide sequence ID" value="NZ_CP011797.1"/>
</dbReference>
<dbReference type="Pfam" id="PF01288">
    <property type="entry name" value="HPPK"/>
    <property type="match status" value="1"/>
</dbReference>
<dbReference type="PROSITE" id="PS00794">
    <property type="entry name" value="HPPK"/>
    <property type="match status" value="1"/>
</dbReference>
<dbReference type="Gene3D" id="3.30.70.560">
    <property type="entry name" value="7,8-Dihydro-6-hydroxymethylpterin-pyrophosphokinase HPPK"/>
    <property type="match status" value="1"/>
</dbReference>
<dbReference type="InterPro" id="IPR000550">
    <property type="entry name" value="Hppk"/>
</dbReference>
<gene>
    <name evidence="14" type="ORF">REIFOR_02602</name>
</gene>
<keyword evidence="7 14" id="KW-0418">Kinase</keyword>
<evidence type="ECO:0000256" key="12">
    <source>
        <dbReference type="ARBA" id="ARBA00033413"/>
    </source>
</evidence>
<dbReference type="PANTHER" id="PTHR43071:SF1">
    <property type="entry name" value="2-AMINO-4-HYDROXY-6-HYDROXYMETHYLDIHYDROPTERIDINE PYROPHOSPHOKINASE"/>
    <property type="match status" value="1"/>
</dbReference>
<accession>A0A2K8KZB9</accession>
<evidence type="ECO:0000256" key="11">
    <source>
        <dbReference type="ARBA" id="ARBA00029766"/>
    </source>
</evidence>
<feature type="domain" description="7,8-dihydro-6-hydroxymethylpterin-pyrophosphokinase" evidence="13">
    <location>
        <begin position="89"/>
        <end position="100"/>
    </location>
</feature>
<dbReference type="Proteomes" id="UP000229757">
    <property type="component" value="Chromosome"/>
</dbReference>
<dbReference type="SUPFAM" id="SSF55083">
    <property type="entry name" value="6-hydroxymethyl-7,8-dihydropterin pyrophosphokinase, HPPK"/>
    <property type="match status" value="1"/>
</dbReference>
<dbReference type="GO" id="GO:0016301">
    <property type="term" value="F:kinase activity"/>
    <property type="evidence" value="ECO:0007669"/>
    <property type="project" value="UniProtKB-KW"/>
</dbReference>
<dbReference type="OrthoDB" id="9808041at2"/>
<evidence type="ECO:0000256" key="1">
    <source>
        <dbReference type="ARBA" id="ARBA00005051"/>
    </source>
</evidence>
<comment type="pathway">
    <text evidence="1">Cofactor biosynthesis; tetrahydrofolate biosynthesis; 2-amino-4-hydroxy-6-hydroxymethyl-7,8-dihydropteridine diphosphate from 7,8-dihydroneopterin triphosphate: step 4/4.</text>
</comment>
<evidence type="ECO:0000256" key="3">
    <source>
        <dbReference type="ARBA" id="ARBA00013253"/>
    </source>
</evidence>
<protein>
    <recommendedName>
        <fullName evidence="4">2-amino-4-hydroxy-6-hydroxymethyldihydropteridine pyrophosphokinase</fullName>
        <ecNumber evidence="3">2.7.6.3</ecNumber>
    </recommendedName>
    <alternativeName>
        <fullName evidence="11">6-hydroxymethyl-7,8-dihydropterin pyrophosphokinase</fullName>
    </alternativeName>
    <alternativeName>
        <fullName evidence="12">7,8-dihydro-6-hydroxymethylpterin-pyrophosphokinase</fullName>
    </alternativeName>
</protein>
<name>A0A2K8KZB9_9GAMM</name>
<evidence type="ECO:0000256" key="9">
    <source>
        <dbReference type="ARBA" id="ARBA00022909"/>
    </source>
</evidence>
<dbReference type="EC" id="2.7.6.3" evidence="3"/>
<organism evidence="14 15">
    <name type="scientific">Reinekea forsetii</name>
    <dbReference type="NCBI Taxonomy" id="1336806"/>
    <lineage>
        <taxon>Bacteria</taxon>
        <taxon>Pseudomonadati</taxon>
        <taxon>Pseudomonadota</taxon>
        <taxon>Gammaproteobacteria</taxon>
        <taxon>Oceanospirillales</taxon>
        <taxon>Saccharospirillaceae</taxon>
        <taxon>Reinekea</taxon>
    </lineage>
</organism>
<comment type="similarity">
    <text evidence="2">Belongs to the HPPK family.</text>
</comment>
<dbReference type="NCBIfam" id="TIGR01498">
    <property type="entry name" value="folK"/>
    <property type="match status" value="1"/>
</dbReference>
<evidence type="ECO:0000256" key="10">
    <source>
        <dbReference type="ARBA" id="ARBA00029409"/>
    </source>
</evidence>
<keyword evidence="15" id="KW-1185">Reference proteome</keyword>
<comment type="function">
    <text evidence="10">Catalyzes the transfer of pyrophosphate from adenosine triphosphate (ATP) to 6-hydroxymethyl-7,8-dihydropterin, an enzymatic step in folate biosynthesis pathway.</text>
</comment>
<dbReference type="UniPathway" id="UPA00077">
    <property type="reaction ID" value="UER00155"/>
</dbReference>
<dbReference type="CDD" id="cd00483">
    <property type="entry name" value="HPPK"/>
    <property type="match status" value="1"/>
</dbReference>
<evidence type="ECO:0000256" key="6">
    <source>
        <dbReference type="ARBA" id="ARBA00022741"/>
    </source>
</evidence>
<dbReference type="InterPro" id="IPR035907">
    <property type="entry name" value="Hppk_sf"/>
</dbReference>
<sequence length="158" mass="17612">MKQVYIGLGSNLGVPATQLHQAIDRLAALPDSQELSLSPWYKTSAVGGPPDQPDYLNAVCSLQTDLSPEHLLTALQAIESEAGRERTIRWGPRTLDLDIIWYEQVELATSRLTLPHPRAHLRAFVLQPLLDLNADFLLHDMALQAWRDAVDGQNIQQV</sequence>
<dbReference type="EMBL" id="CP011797">
    <property type="protein sequence ID" value="ATX77726.1"/>
    <property type="molecule type" value="Genomic_DNA"/>
</dbReference>
<keyword evidence="5 14" id="KW-0808">Transferase</keyword>
<keyword evidence="9" id="KW-0289">Folate biosynthesis</keyword>
<keyword evidence="8" id="KW-0067">ATP-binding</keyword>
<evidence type="ECO:0000256" key="8">
    <source>
        <dbReference type="ARBA" id="ARBA00022840"/>
    </source>
</evidence>
<evidence type="ECO:0000313" key="15">
    <source>
        <dbReference type="Proteomes" id="UP000229757"/>
    </source>
</evidence>